<proteinExistence type="predicted"/>
<name>A0A061S2U0_9CHLO</name>
<dbReference type="AlphaFoldDB" id="A0A061S2U0"/>
<gene>
    <name evidence="2" type="ORF">TSPGSL018_12595</name>
</gene>
<feature type="region of interest" description="Disordered" evidence="1">
    <location>
        <begin position="53"/>
        <end position="107"/>
    </location>
</feature>
<sequence>MCDPGQNALAERRARVGQGPPGDDRRRGKILGLPAVRRSQFVGAGLETARHRNMTAKRASAPDATVPLPGPTSLGKAKQSQGNFHPFGTYMVSPPDPRLTAAEGNRC</sequence>
<accession>A0A061S2U0</accession>
<reference evidence="2" key="1">
    <citation type="submission" date="2014-05" db="EMBL/GenBank/DDBJ databases">
        <title>The transcriptome of the halophilic microalga Tetraselmis sp. GSL018 isolated from the Great Salt Lake, Utah.</title>
        <authorList>
            <person name="Jinkerson R.E."/>
            <person name="D'Adamo S."/>
            <person name="Posewitz M.C."/>
        </authorList>
    </citation>
    <scope>NUCLEOTIDE SEQUENCE</scope>
    <source>
        <strain evidence="2">GSL018</strain>
    </source>
</reference>
<protein>
    <submittedName>
        <fullName evidence="2">Uncharacterized protein</fullName>
    </submittedName>
</protein>
<organism evidence="2">
    <name type="scientific">Tetraselmis sp. GSL018</name>
    <dbReference type="NCBI Taxonomy" id="582737"/>
    <lineage>
        <taxon>Eukaryota</taxon>
        <taxon>Viridiplantae</taxon>
        <taxon>Chlorophyta</taxon>
        <taxon>core chlorophytes</taxon>
        <taxon>Chlorodendrophyceae</taxon>
        <taxon>Chlorodendrales</taxon>
        <taxon>Chlorodendraceae</taxon>
        <taxon>Tetraselmis</taxon>
    </lineage>
</organism>
<feature type="region of interest" description="Disordered" evidence="1">
    <location>
        <begin position="1"/>
        <end position="29"/>
    </location>
</feature>
<evidence type="ECO:0000313" key="2">
    <source>
        <dbReference type="EMBL" id="JAC79487.1"/>
    </source>
</evidence>
<dbReference type="EMBL" id="GBEZ01005870">
    <property type="protein sequence ID" value="JAC79487.1"/>
    <property type="molecule type" value="Transcribed_RNA"/>
</dbReference>
<evidence type="ECO:0000256" key="1">
    <source>
        <dbReference type="SAM" id="MobiDB-lite"/>
    </source>
</evidence>